<dbReference type="STRING" id="1316936.K678_12504"/>
<proteinExistence type="predicted"/>
<organism evidence="2 3">
    <name type="scientific">Magnetospirillum fulvum MGU-K5</name>
    <dbReference type="NCBI Taxonomy" id="1316936"/>
    <lineage>
        <taxon>Bacteria</taxon>
        <taxon>Pseudomonadati</taxon>
        <taxon>Pseudomonadota</taxon>
        <taxon>Alphaproteobacteria</taxon>
        <taxon>Rhodospirillales</taxon>
        <taxon>Rhodospirillaceae</taxon>
        <taxon>Magnetospirillum</taxon>
    </lineage>
</organism>
<feature type="transmembrane region" description="Helical" evidence="1">
    <location>
        <begin position="99"/>
        <end position="117"/>
    </location>
</feature>
<protein>
    <submittedName>
        <fullName evidence="2">Uncharacterized protein</fullName>
    </submittedName>
</protein>
<dbReference type="AlphaFoldDB" id="S9S5I1"/>
<dbReference type="EMBL" id="AQPH01000051">
    <property type="protein sequence ID" value="EPY01127.1"/>
    <property type="molecule type" value="Genomic_DNA"/>
</dbReference>
<comment type="caution">
    <text evidence="2">The sequence shown here is derived from an EMBL/GenBank/DDBJ whole genome shotgun (WGS) entry which is preliminary data.</text>
</comment>
<gene>
    <name evidence="2" type="ORF">K678_12504</name>
</gene>
<feature type="transmembrane region" description="Helical" evidence="1">
    <location>
        <begin position="12"/>
        <end position="28"/>
    </location>
</feature>
<evidence type="ECO:0000313" key="2">
    <source>
        <dbReference type="EMBL" id="EPY01127.1"/>
    </source>
</evidence>
<name>S9S5I1_MAGFU</name>
<dbReference type="RefSeq" id="WP_021132807.1">
    <property type="nucleotide sequence ID" value="NZ_AQPH01000051.1"/>
</dbReference>
<feature type="transmembrane region" description="Helical" evidence="1">
    <location>
        <begin position="123"/>
        <end position="144"/>
    </location>
</feature>
<keyword evidence="1" id="KW-0472">Membrane</keyword>
<evidence type="ECO:0000313" key="3">
    <source>
        <dbReference type="Proteomes" id="UP000015350"/>
    </source>
</evidence>
<dbReference type="Proteomes" id="UP000015350">
    <property type="component" value="Unassembled WGS sequence"/>
</dbReference>
<keyword evidence="1" id="KW-0812">Transmembrane</keyword>
<keyword evidence="1" id="KW-1133">Transmembrane helix</keyword>
<accession>S9S5I1</accession>
<reference evidence="2 3" key="1">
    <citation type="submission" date="2013-04" db="EMBL/GenBank/DDBJ databases">
        <authorList>
            <person name="Kuznetsov B."/>
            <person name="Ivanovsky R."/>
        </authorList>
    </citation>
    <scope>NUCLEOTIDE SEQUENCE [LARGE SCALE GENOMIC DNA]</scope>
    <source>
        <strain evidence="2 3">MGU-K5</strain>
    </source>
</reference>
<sequence length="173" mass="18528">MSLMAPEDVVTLAGFTAVLICWGAYSIIRRSQDESPQAVMRRRAQAVADQCRVADIDDLSDRGSLLSRPLTESVSIQAAIEVLRARVLDFGGVAGLRQLLIAMIAGGLLAVPGVFLSGFPKSLLLVAVPVQAGLVCALVFLLCARNIAAASPKDFPRFWKRSSARFGPVFRSV</sequence>
<evidence type="ECO:0000256" key="1">
    <source>
        <dbReference type="SAM" id="Phobius"/>
    </source>
</evidence>